<dbReference type="InterPro" id="IPR045781">
    <property type="entry name" value="SxtJ"/>
</dbReference>
<organism evidence="2 3">
    <name type="scientific">Marivirga atlantica</name>
    <dbReference type="NCBI Taxonomy" id="1548457"/>
    <lineage>
        <taxon>Bacteria</taxon>
        <taxon>Pseudomonadati</taxon>
        <taxon>Bacteroidota</taxon>
        <taxon>Cytophagia</taxon>
        <taxon>Cytophagales</taxon>
        <taxon>Marivirgaceae</taxon>
        <taxon>Marivirga</taxon>
    </lineage>
</organism>
<keyword evidence="3" id="KW-1185">Reference proteome</keyword>
<feature type="transmembrane region" description="Helical" evidence="1">
    <location>
        <begin position="30"/>
        <end position="54"/>
    </location>
</feature>
<dbReference type="Pfam" id="PF19588">
    <property type="entry name" value="SxtJ"/>
    <property type="match status" value="1"/>
</dbReference>
<dbReference type="Proteomes" id="UP000642920">
    <property type="component" value="Unassembled WGS sequence"/>
</dbReference>
<protein>
    <recommendedName>
        <fullName evidence="4">SxtJ</fullName>
    </recommendedName>
</protein>
<proteinExistence type="predicted"/>
<feature type="transmembrane region" description="Helical" evidence="1">
    <location>
        <begin position="66"/>
        <end position="88"/>
    </location>
</feature>
<evidence type="ECO:0000313" key="3">
    <source>
        <dbReference type="Proteomes" id="UP000642920"/>
    </source>
</evidence>
<dbReference type="EMBL" id="JAERQG010000004">
    <property type="protein sequence ID" value="MBL0766814.1"/>
    <property type="molecule type" value="Genomic_DNA"/>
</dbReference>
<keyword evidence="1" id="KW-0812">Transmembrane</keyword>
<name>A0A937AI23_9BACT</name>
<evidence type="ECO:0008006" key="4">
    <source>
        <dbReference type="Google" id="ProtNLM"/>
    </source>
</evidence>
<keyword evidence="1" id="KW-1133">Transmembrane helix</keyword>
<feature type="transmembrane region" description="Helical" evidence="1">
    <location>
        <begin position="7"/>
        <end position="24"/>
    </location>
</feature>
<keyword evidence="1" id="KW-0472">Membrane</keyword>
<evidence type="ECO:0000313" key="2">
    <source>
        <dbReference type="EMBL" id="MBL0766814.1"/>
    </source>
</evidence>
<reference evidence="2" key="1">
    <citation type="submission" date="2021-01" db="EMBL/GenBank/DDBJ databases">
        <title>Marivirga sp. nov., isolated from intertidal surface sediments.</title>
        <authorList>
            <person name="Zhang M."/>
        </authorList>
    </citation>
    <scope>NUCLEOTIDE SEQUENCE</scope>
    <source>
        <strain evidence="2">SM1354</strain>
    </source>
</reference>
<accession>A0A937AI23</accession>
<gene>
    <name evidence="2" type="ORF">JKP34_16215</name>
</gene>
<comment type="caution">
    <text evidence="2">The sequence shown here is derived from an EMBL/GenBank/DDBJ whole genome shotgun (WGS) entry which is preliminary data.</text>
</comment>
<sequence>MEPLKKYQNILVIVSGVLVFYFIFKIDYLLYAALIVGVGASLIPAFATAINWLWMKLALVLGWINTRILLSIIFYVFLFPISLVQRLFTNDQLKLKQPGNSAFSERDHLYQKEDLENPW</sequence>
<evidence type="ECO:0000256" key="1">
    <source>
        <dbReference type="SAM" id="Phobius"/>
    </source>
</evidence>
<dbReference type="AlphaFoldDB" id="A0A937AI23"/>
<dbReference type="RefSeq" id="WP_201923756.1">
    <property type="nucleotide sequence ID" value="NZ_JAERQG010000004.1"/>
</dbReference>